<dbReference type="AlphaFoldDB" id="A0A0P9SNK5"/>
<dbReference type="Proteomes" id="UP000050469">
    <property type="component" value="Unassembled WGS sequence"/>
</dbReference>
<accession>A0A0P9SNK5</accession>
<proteinExistence type="predicted"/>
<comment type="caution">
    <text evidence="1">The sequence shown here is derived from an EMBL/GenBank/DDBJ whole genome shotgun (WGS) entry which is preliminary data.</text>
</comment>
<gene>
    <name evidence="1" type="ORF">ALO53_103144</name>
</gene>
<protein>
    <submittedName>
        <fullName evidence="1">Uncharacterized protein</fullName>
    </submittedName>
</protein>
<dbReference type="EMBL" id="LJQO01000439">
    <property type="protein sequence ID" value="KPX62769.1"/>
    <property type="molecule type" value="Genomic_DNA"/>
</dbReference>
<organism evidence="1 2">
    <name type="scientific">Pseudomonas amygdali pv. photiniae</name>
    <dbReference type="NCBI Taxonomy" id="251724"/>
    <lineage>
        <taxon>Bacteria</taxon>
        <taxon>Pseudomonadati</taxon>
        <taxon>Pseudomonadota</taxon>
        <taxon>Gammaproteobacteria</taxon>
        <taxon>Pseudomonadales</taxon>
        <taxon>Pseudomonadaceae</taxon>
        <taxon>Pseudomonas</taxon>
        <taxon>Pseudomonas amygdali</taxon>
    </lineage>
</organism>
<evidence type="ECO:0000313" key="1">
    <source>
        <dbReference type="EMBL" id="KPX62769.1"/>
    </source>
</evidence>
<evidence type="ECO:0000313" key="2">
    <source>
        <dbReference type="Proteomes" id="UP000050469"/>
    </source>
</evidence>
<sequence length="48" mass="5733">MWKRYRKVAFNPFFGVGDGLKKLFADIDATLASRRGCLFRRITLYRNY</sequence>
<name>A0A0P9SNK5_PSEA0</name>
<reference evidence="1 2" key="1">
    <citation type="submission" date="2015-09" db="EMBL/GenBank/DDBJ databases">
        <title>Genome announcement of multiple Pseudomonas syringae strains.</title>
        <authorList>
            <person name="Thakur S."/>
            <person name="Wang P.W."/>
            <person name="Gong Y."/>
            <person name="Weir B.S."/>
            <person name="Guttman D.S."/>
        </authorList>
    </citation>
    <scope>NUCLEOTIDE SEQUENCE [LARGE SCALE GENOMIC DNA]</scope>
    <source>
        <strain evidence="1 2">ICMP7840</strain>
    </source>
</reference>
<dbReference type="PATRIC" id="fig|251724.3.peg.3468"/>